<keyword evidence="8 17" id="KW-0521">NADP</keyword>
<comment type="function">
    <text evidence="17">Catalyzes the dehydration of the S-form of NAD(P)HX at the expense of ADP, which is converted to AMP. Together with NAD(P)HX epimerase, which catalyzes the epimerization of the S- and R-forms, the enzyme allows the repair of both epimers of NAD(P)HX, a damaged form of NAD(P)H that is a result of enzymatic or heat-dependent hydration.</text>
</comment>
<feature type="binding site" evidence="18">
    <location>
        <begin position="59"/>
        <end position="63"/>
    </location>
    <ligand>
        <name>(6S)-NADPHX</name>
        <dbReference type="ChEBI" id="CHEBI:64076"/>
    </ligand>
</feature>
<comment type="similarity">
    <text evidence="17">Belongs to the NnrD/CARKD family.</text>
</comment>
<dbReference type="Pfam" id="PF01256">
    <property type="entry name" value="Carb_kinase"/>
    <property type="match status" value="1"/>
</dbReference>
<dbReference type="GO" id="GO:0052855">
    <property type="term" value="F:ADP-dependent NAD(P)H-hydrate dehydratase activity"/>
    <property type="evidence" value="ECO:0007669"/>
    <property type="project" value="UniProtKB-UniRule"/>
</dbReference>
<dbReference type="HAMAP" id="MF_01966">
    <property type="entry name" value="NADHX_epimerase"/>
    <property type="match status" value="1"/>
</dbReference>
<evidence type="ECO:0000256" key="17">
    <source>
        <dbReference type="HAMAP-Rule" id="MF_01965"/>
    </source>
</evidence>
<evidence type="ECO:0000313" key="25">
    <source>
        <dbReference type="Proteomes" id="UP000050502"/>
    </source>
</evidence>
<protein>
    <recommendedName>
        <fullName evidence="19">Bifunctional NAD(P)H-hydrate repair enzyme</fullName>
    </recommendedName>
    <alternativeName>
        <fullName evidence="19">Nicotinamide nucleotide repair protein</fullName>
    </alternativeName>
    <domain>
        <recommendedName>
            <fullName evidence="19">ADP-dependent (S)-NAD(P)H-hydrate dehydratase</fullName>
            <ecNumber evidence="19">4.2.1.136</ecNumber>
        </recommendedName>
        <alternativeName>
            <fullName evidence="19">ADP-dependent NAD(P)HX dehydratase</fullName>
        </alternativeName>
    </domain>
    <domain>
        <recommendedName>
            <fullName evidence="19">NAD(P)H-hydrate epimerase</fullName>
            <ecNumber evidence="19">5.1.99.6</ecNumber>
        </recommendedName>
    </domain>
</protein>
<dbReference type="Gene3D" id="3.40.50.10260">
    <property type="entry name" value="YjeF N-terminal domain"/>
    <property type="match status" value="1"/>
</dbReference>
<evidence type="ECO:0000256" key="12">
    <source>
        <dbReference type="ARBA" id="ARBA00023239"/>
    </source>
</evidence>
<evidence type="ECO:0000313" key="23">
    <source>
        <dbReference type="EMBL" id="KPL89109.1"/>
    </source>
</evidence>
<accession>A0A0N0RFJ5</accession>
<dbReference type="PROSITE" id="PS51383">
    <property type="entry name" value="YJEF_C_3"/>
    <property type="match status" value="1"/>
</dbReference>
<dbReference type="RefSeq" id="WP_054493001.1">
    <property type="nucleotide sequence ID" value="NZ_BBZA01000116.1"/>
</dbReference>
<feature type="binding site" evidence="18">
    <location>
        <position position="124"/>
    </location>
    <ligand>
        <name>K(+)</name>
        <dbReference type="ChEBI" id="CHEBI:29103"/>
    </ligand>
</feature>
<evidence type="ECO:0000313" key="24">
    <source>
        <dbReference type="Proteomes" id="UP000037784"/>
    </source>
</evidence>
<evidence type="ECO:0000259" key="21">
    <source>
        <dbReference type="PROSITE" id="PS51385"/>
    </source>
</evidence>
<feature type="binding site" evidence="17">
    <location>
        <position position="286"/>
    </location>
    <ligand>
        <name>(6S)-NADPHX</name>
        <dbReference type="ChEBI" id="CHEBI:64076"/>
    </ligand>
</feature>
<dbReference type="GO" id="GO:0110051">
    <property type="term" value="P:metabolite repair"/>
    <property type="evidence" value="ECO:0007669"/>
    <property type="project" value="TreeGrafter"/>
</dbReference>
<dbReference type="NCBIfam" id="TIGR00197">
    <property type="entry name" value="yjeF_nterm"/>
    <property type="match status" value="1"/>
</dbReference>
<comment type="subunit">
    <text evidence="17">Homotetramer.</text>
</comment>
<dbReference type="GO" id="GO:0005524">
    <property type="term" value="F:ATP binding"/>
    <property type="evidence" value="ECO:0007669"/>
    <property type="project" value="UniProtKB-UniRule"/>
</dbReference>
<comment type="caution">
    <text evidence="22">The sequence shown here is derived from an EMBL/GenBank/DDBJ whole genome shotgun (WGS) entry which is preliminary data.</text>
</comment>
<dbReference type="PROSITE" id="PS51385">
    <property type="entry name" value="YJEF_N"/>
    <property type="match status" value="1"/>
</dbReference>
<dbReference type="PANTHER" id="PTHR12592:SF0">
    <property type="entry name" value="ATP-DEPENDENT (S)-NAD(P)H-HYDRATE DEHYDRATASE"/>
    <property type="match status" value="1"/>
</dbReference>
<keyword evidence="5 18" id="KW-0479">Metal-binding</keyword>
<dbReference type="PANTHER" id="PTHR12592">
    <property type="entry name" value="ATP-DEPENDENT (S)-NAD(P)H-HYDRATE DEHYDRATASE FAMILY MEMBER"/>
    <property type="match status" value="1"/>
</dbReference>
<feature type="binding site" evidence="18">
    <location>
        <position position="184"/>
    </location>
    <ligand>
        <name>(6S)-NADPHX</name>
        <dbReference type="ChEBI" id="CHEBI:64076"/>
    </ligand>
</feature>
<reference evidence="23 25" key="2">
    <citation type="submission" date="2015-07" db="EMBL/GenBank/DDBJ databases">
        <title>Whole genome sequence of Ardenticatena maritima DSM 23922.</title>
        <authorList>
            <person name="Hemp J."/>
            <person name="Ward L.M."/>
            <person name="Pace L.A."/>
            <person name="Fischer W.W."/>
        </authorList>
    </citation>
    <scope>NUCLEOTIDE SEQUENCE [LARGE SCALE GENOMIC DNA]</scope>
    <source>
        <strain evidence="23 25">110S</strain>
    </source>
</reference>
<comment type="function">
    <text evidence="18">Catalyzes the epimerization of the S- and R-forms of NAD(P)HX, a damaged form of NAD(P)H that is a result of enzymatic or heat-dependent hydration. This is a prerequisite for the S-specific NAD(P)H-hydrate dehydratase to allow the repair of both epimers of NAD(P)HX.</text>
</comment>
<comment type="similarity">
    <text evidence="4 19">In the C-terminal section; belongs to the NnrD/CARKD family.</text>
</comment>
<evidence type="ECO:0000256" key="8">
    <source>
        <dbReference type="ARBA" id="ARBA00022857"/>
    </source>
</evidence>
<evidence type="ECO:0000256" key="2">
    <source>
        <dbReference type="ARBA" id="ARBA00000909"/>
    </source>
</evidence>
<dbReference type="InterPro" id="IPR004443">
    <property type="entry name" value="YjeF_N_dom"/>
</dbReference>
<feature type="binding site" evidence="17">
    <location>
        <position position="436"/>
    </location>
    <ligand>
        <name>(6S)-NADPHX</name>
        <dbReference type="ChEBI" id="CHEBI:64076"/>
    </ligand>
</feature>
<keyword evidence="12 17" id="KW-0456">Lyase</keyword>
<evidence type="ECO:0000256" key="9">
    <source>
        <dbReference type="ARBA" id="ARBA00022958"/>
    </source>
</evidence>
<dbReference type="FunCoup" id="A0A0N0RFJ5">
    <property type="interactions" value="128"/>
</dbReference>
<evidence type="ECO:0000256" key="7">
    <source>
        <dbReference type="ARBA" id="ARBA00022840"/>
    </source>
</evidence>
<feature type="binding site" evidence="17">
    <location>
        <position position="503"/>
    </location>
    <ligand>
        <name>(6S)-NADPHX</name>
        <dbReference type="ChEBI" id="CHEBI:64076"/>
    </ligand>
</feature>
<comment type="catalytic activity">
    <reaction evidence="2 18 19">
        <text>(6R)-NADPHX = (6S)-NADPHX</text>
        <dbReference type="Rhea" id="RHEA:32227"/>
        <dbReference type="ChEBI" id="CHEBI:64076"/>
        <dbReference type="ChEBI" id="CHEBI:64077"/>
        <dbReference type="EC" id="5.1.99.6"/>
    </reaction>
</comment>
<reference evidence="24" key="3">
    <citation type="submission" date="2015-08" db="EMBL/GenBank/DDBJ databases">
        <title>Draft Genome Sequence of a Heterotrophic Facultative Anaerobic Bacterium Ardenticatena maritima Strain 110S.</title>
        <authorList>
            <person name="Kawaichi S."/>
            <person name="Yoshida T."/>
            <person name="Sako Y."/>
            <person name="Nakamura R."/>
        </authorList>
    </citation>
    <scope>NUCLEOTIDE SEQUENCE [LARGE SCALE GENOMIC DNA]</scope>
    <source>
        <strain evidence="24">110S</strain>
    </source>
</reference>
<evidence type="ECO:0000259" key="20">
    <source>
        <dbReference type="PROSITE" id="PS51383"/>
    </source>
</evidence>
<keyword evidence="9 18" id="KW-0630">Potassium</keyword>
<comment type="catalytic activity">
    <reaction evidence="15 17 19">
        <text>(6S)-NADHX + ADP = AMP + phosphate + NADH + H(+)</text>
        <dbReference type="Rhea" id="RHEA:32223"/>
        <dbReference type="ChEBI" id="CHEBI:15378"/>
        <dbReference type="ChEBI" id="CHEBI:43474"/>
        <dbReference type="ChEBI" id="CHEBI:57945"/>
        <dbReference type="ChEBI" id="CHEBI:64074"/>
        <dbReference type="ChEBI" id="CHEBI:456215"/>
        <dbReference type="ChEBI" id="CHEBI:456216"/>
        <dbReference type="EC" id="4.2.1.136"/>
    </reaction>
</comment>
<name>A0A0N0RFJ5_9CHLR</name>
<evidence type="ECO:0000256" key="14">
    <source>
        <dbReference type="ARBA" id="ARBA00025153"/>
    </source>
</evidence>
<keyword evidence="11 18" id="KW-0413">Isomerase</keyword>
<dbReference type="InterPro" id="IPR029056">
    <property type="entry name" value="Ribokinase-like"/>
</dbReference>
<dbReference type="GO" id="GO:0046496">
    <property type="term" value="P:nicotinamide nucleotide metabolic process"/>
    <property type="evidence" value="ECO:0007669"/>
    <property type="project" value="UniProtKB-UniRule"/>
</dbReference>
<dbReference type="AlphaFoldDB" id="A0A0N0RFJ5"/>
<dbReference type="PROSITE" id="PS01050">
    <property type="entry name" value="YJEF_C_2"/>
    <property type="match status" value="1"/>
</dbReference>
<evidence type="ECO:0000256" key="15">
    <source>
        <dbReference type="ARBA" id="ARBA00048238"/>
    </source>
</evidence>
<comment type="catalytic activity">
    <reaction evidence="1 18 19">
        <text>(6R)-NADHX = (6S)-NADHX</text>
        <dbReference type="Rhea" id="RHEA:32215"/>
        <dbReference type="ChEBI" id="CHEBI:64074"/>
        <dbReference type="ChEBI" id="CHEBI:64075"/>
        <dbReference type="EC" id="5.1.99.6"/>
    </reaction>
</comment>
<evidence type="ECO:0000313" key="22">
    <source>
        <dbReference type="EMBL" id="GAP63127.1"/>
    </source>
</evidence>
<dbReference type="OrthoDB" id="9806925at2"/>
<evidence type="ECO:0000256" key="19">
    <source>
        <dbReference type="PIRNR" id="PIRNR017184"/>
    </source>
</evidence>
<feature type="binding site" evidence="17">
    <location>
        <begin position="473"/>
        <end position="477"/>
    </location>
    <ligand>
        <name>AMP</name>
        <dbReference type="ChEBI" id="CHEBI:456215"/>
    </ligand>
</feature>
<comment type="cofactor">
    <cofactor evidence="17">
        <name>Mg(2+)</name>
        <dbReference type="ChEBI" id="CHEBI:18420"/>
    </cofactor>
</comment>
<dbReference type="EMBL" id="BBZA01000116">
    <property type="protein sequence ID" value="GAP63127.1"/>
    <property type="molecule type" value="Genomic_DNA"/>
</dbReference>
<feature type="binding site" evidence="18">
    <location>
        <begin position="128"/>
        <end position="134"/>
    </location>
    <ligand>
        <name>(6S)-NADPHX</name>
        <dbReference type="ChEBI" id="CHEBI:64076"/>
    </ligand>
</feature>
<feature type="domain" description="YjeF N-terminal" evidence="21">
    <location>
        <begin position="11"/>
        <end position="241"/>
    </location>
</feature>
<keyword evidence="6 17" id="KW-0547">Nucleotide-binding</keyword>
<evidence type="ECO:0000256" key="1">
    <source>
        <dbReference type="ARBA" id="ARBA00000013"/>
    </source>
</evidence>
<feature type="binding site" evidence="17">
    <location>
        <position position="502"/>
    </location>
    <ligand>
        <name>AMP</name>
        <dbReference type="ChEBI" id="CHEBI:456215"/>
    </ligand>
</feature>
<dbReference type="GO" id="GO:0046872">
    <property type="term" value="F:metal ion binding"/>
    <property type="evidence" value="ECO:0007669"/>
    <property type="project" value="UniProtKB-UniRule"/>
</dbReference>
<reference evidence="22 24" key="1">
    <citation type="journal article" date="2015" name="Genome Announc.">
        <title>Draft Genome Sequence of a Heterotrophic Facultative Anaerobic Thermophilic Bacterium, Ardenticatena maritima Strain 110ST.</title>
        <authorList>
            <person name="Kawaichi S."/>
            <person name="Yoshida T."/>
            <person name="Sako Y."/>
            <person name="Nakamura R."/>
        </authorList>
    </citation>
    <scope>NUCLEOTIDE SEQUENCE [LARGE SCALE GENOMIC DNA]</scope>
    <source>
        <strain evidence="22 24">110S</strain>
    </source>
</reference>
<dbReference type="SUPFAM" id="SSF64153">
    <property type="entry name" value="YjeF N-terminal domain-like"/>
    <property type="match status" value="1"/>
</dbReference>
<evidence type="ECO:0000256" key="11">
    <source>
        <dbReference type="ARBA" id="ARBA00023235"/>
    </source>
</evidence>
<comment type="catalytic activity">
    <reaction evidence="16 17 19">
        <text>(6S)-NADPHX + ADP = AMP + phosphate + NADPH + H(+)</text>
        <dbReference type="Rhea" id="RHEA:32235"/>
        <dbReference type="ChEBI" id="CHEBI:15378"/>
        <dbReference type="ChEBI" id="CHEBI:43474"/>
        <dbReference type="ChEBI" id="CHEBI:57783"/>
        <dbReference type="ChEBI" id="CHEBI:64076"/>
        <dbReference type="ChEBI" id="CHEBI:456215"/>
        <dbReference type="ChEBI" id="CHEBI:456216"/>
        <dbReference type="EC" id="4.2.1.136"/>
    </reaction>
</comment>
<dbReference type="NCBIfam" id="TIGR00196">
    <property type="entry name" value="yjeF_cterm"/>
    <property type="match status" value="1"/>
</dbReference>
<dbReference type="EC" id="4.2.1.136" evidence="19"/>
<dbReference type="Proteomes" id="UP000050502">
    <property type="component" value="Unassembled WGS sequence"/>
</dbReference>
<keyword evidence="13" id="KW-0511">Multifunctional enzyme</keyword>
<dbReference type="CDD" id="cd01171">
    <property type="entry name" value="YXKO-related"/>
    <property type="match status" value="1"/>
</dbReference>
<feature type="binding site" evidence="18">
    <location>
        <position position="187"/>
    </location>
    <ligand>
        <name>K(+)</name>
        <dbReference type="ChEBI" id="CHEBI:29103"/>
    </ligand>
</feature>
<comment type="function">
    <text evidence="14 19">Bifunctional enzyme that catalyzes the epimerization of the S- and R-forms of NAD(P)HX and the dehydration of the S-form of NAD(P)HX at the expense of ADP, which is converted to AMP. This allows the repair of both epimers of NAD(P)HX, a damaged form of NAD(P)H that is a result of enzymatic or heat-dependent hydration.</text>
</comment>
<keyword evidence="7 17" id="KW-0067">ATP-binding</keyword>
<feature type="domain" description="YjeF C-terminal" evidence="20">
    <location>
        <begin position="251"/>
        <end position="563"/>
    </location>
</feature>
<comment type="caution">
    <text evidence="18">Lacks conserved residue(s) required for the propagation of feature annotation.</text>
</comment>
<dbReference type="PIRSF" id="PIRSF017184">
    <property type="entry name" value="Nnr"/>
    <property type="match status" value="1"/>
</dbReference>
<dbReference type="Proteomes" id="UP000037784">
    <property type="component" value="Unassembled WGS sequence"/>
</dbReference>
<dbReference type="PATRIC" id="fig|872965.6.peg.102"/>
<dbReference type="HAMAP" id="MF_01965">
    <property type="entry name" value="NADHX_dehydratase"/>
    <property type="match status" value="1"/>
</dbReference>
<dbReference type="InterPro" id="IPR017953">
    <property type="entry name" value="Carbohydrate_kinase_pred_CS"/>
</dbReference>
<keyword evidence="24" id="KW-1185">Reference proteome</keyword>
<organism evidence="22 24">
    <name type="scientific">Ardenticatena maritima</name>
    <dbReference type="NCBI Taxonomy" id="872965"/>
    <lineage>
        <taxon>Bacteria</taxon>
        <taxon>Bacillati</taxon>
        <taxon>Chloroflexota</taxon>
        <taxon>Ardenticatenia</taxon>
        <taxon>Ardenticatenales</taxon>
        <taxon>Ardenticatenaceae</taxon>
        <taxon>Ardenticatena</taxon>
    </lineage>
</organism>
<dbReference type="SUPFAM" id="SSF53613">
    <property type="entry name" value="Ribokinase-like"/>
    <property type="match status" value="1"/>
</dbReference>
<evidence type="ECO:0000256" key="13">
    <source>
        <dbReference type="ARBA" id="ARBA00023268"/>
    </source>
</evidence>
<dbReference type="STRING" id="872965.SE16_00805"/>
<sequence>MAIYVYTTEQMRALERAADAAGHSYAEMMEEAGAAVARVIHMLWPAEETRVVVLAGPGNNGGDGLVAARFLAQAGFSVTAFLWKRPEQDQQAEQARATGVAIFPAEEDLHRLQRAIERAHIVIDALLGTGLNRPIEGTLADILKIVQEEQKRSRQFDDAPLVWFTEDPSFSIKIPHRLSVVAVDIPTGINSDTGAVDPATVPADITITFAGPKVGQLLSPAATMQKAIIVADIGIPEAVKEASPAIAELVTPALAATLLPERSLLGHKGTFGRVLIIGGSVNYPGAPGLAAMAALRSGAGLITLGVPDLVAMALAPKQDLTNCTWLMLPHDLGALKPDAIKVLADEIPAYDALVLGPGLGQEEMTFAFVWALLGLRAHVAPRPSGIGFIKEHATPEPEAPTLPPTVIDADALNALAAFDEEWAPRLPPNHFVLTPHPGEMARLCGVEPSYVQANRLQLAQQKAQEWQQTVVLKGAYTIIAAPDGHVSVSPFATPVLATAGTGDVLAGLIGGLLAQGLAPYDAARLGVFLHGLAGRLLADEYETDRGVLATEVAQWLTHAISALANIAGE</sequence>
<feature type="binding site" evidence="18">
    <location>
        <position position="60"/>
    </location>
    <ligand>
        <name>K(+)</name>
        <dbReference type="ChEBI" id="CHEBI:29103"/>
    </ligand>
</feature>
<comment type="similarity">
    <text evidence="18">Belongs to the NnrE/AIBP family.</text>
</comment>
<keyword evidence="10 17" id="KW-0520">NAD</keyword>
<evidence type="ECO:0000256" key="10">
    <source>
        <dbReference type="ARBA" id="ARBA00023027"/>
    </source>
</evidence>
<dbReference type="EMBL" id="LGKN01000003">
    <property type="protein sequence ID" value="KPL89109.1"/>
    <property type="molecule type" value="Genomic_DNA"/>
</dbReference>
<evidence type="ECO:0000256" key="18">
    <source>
        <dbReference type="HAMAP-Rule" id="MF_01966"/>
    </source>
</evidence>
<evidence type="ECO:0000256" key="16">
    <source>
        <dbReference type="ARBA" id="ARBA00049209"/>
    </source>
</evidence>
<gene>
    <name evidence="22" type="primary">nnr</name>
    <name evidence="17" type="synonym">nnrD</name>
    <name evidence="18" type="synonym">nnrE</name>
    <name evidence="22" type="ORF">ARMA_1550</name>
    <name evidence="23" type="ORF">SE16_00805</name>
</gene>
<dbReference type="GO" id="GO:0052856">
    <property type="term" value="F:NAD(P)HX epimerase activity"/>
    <property type="evidence" value="ECO:0007669"/>
    <property type="project" value="UniProtKB-UniRule"/>
</dbReference>
<evidence type="ECO:0000256" key="5">
    <source>
        <dbReference type="ARBA" id="ARBA00022723"/>
    </source>
</evidence>
<dbReference type="Pfam" id="PF03853">
    <property type="entry name" value="YjeF_N"/>
    <property type="match status" value="1"/>
</dbReference>
<evidence type="ECO:0000256" key="3">
    <source>
        <dbReference type="ARBA" id="ARBA00006001"/>
    </source>
</evidence>
<evidence type="ECO:0000256" key="4">
    <source>
        <dbReference type="ARBA" id="ARBA00009524"/>
    </source>
</evidence>
<dbReference type="InterPro" id="IPR030677">
    <property type="entry name" value="Nnr"/>
</dbReference>
<comment type="similarity">
    <text evidence="3 19">In the N-terminal section; belongs to the NnrE/AIBP family.</text>
</comment>
<feature type="binding site" evidence="17">
    <location>
        <position position="358"/>
    </location>
    <ligand>
        <name>(6S)-NADPHX</name>
        <dbReference type="ChEBI" id="CHEBI:64076"/>
    </ligand>
</feature>
<comment type="cofactor">
    <cofactor evidence="18 19">
        <name>K(+)</name>
        <dbReference type="ChEBI" id="CHEBI:29103"/>
    </cofactor>
    <text evidence="18 19">Binds 1 potassium ion per subunit.</text>
</comment>
<proteinExistence type="inferred from homology"/>
<dbReference type="InterPro" id="IPR000631">
    <property type="entry name" value="CARKD"/>
</dbReference>
<dbReference type="InterPro" id="IPR036652">
    <property type="entry name" value="YjeF_N_dom_sf"/>
</dbReference>
<evidence type="ECO:0000256" key="6">
    <source>
        <dbReference type="ARBA" id="ARBA00022741"/>
    </source>
</evidence>
<dbReference type="InParanoid" id="A0A0N0RFJ5"/>
<dbReference type="EC" id="5.1.99.6" evidence="19"/>
<dbReference type="Gene3D" id="3.40.1190.20">
    <property type="match status" value="1"/>
</dbReference>